<dbReference type="RefSeq" id="WP_244526185.1">
    <property type="nucleotide sequence ID" value="NZ_FPAS01000001.1"/>
</dbReference>
<keyword evidence="2" id="KW-1185">Reference proteome</keyword>
<evidence type="ECO:0000313" key="1">
    <source>
        <dbReference type="EMBL" id="SFT44397.1"/>
    </source>
</evidence>
<organism evidence="1 2">
    <name type="scientific">Lishizhenia tianjinensis</name>
    <dbReference type="NCBI Taxonomy" id="477690"/>
    <lineage>
        <taxon>Bacteria</taxon>
        <taxon>Pseudomonadati</taxon>
        <taxon>Bacteroidota</taxon>
        <taxon>Flavobacteriia</taxon>
        <taxon>Flavobacteriales</taxon>
        <taxon>Crocinitomicaceae</taxon>
        <taxon>Lishizhenia</taxon>
    </lineage>
</organism>
<dbReference type="AlphaFoldDB" id="A0A1I6Y1Z3"/>
<dbReference type="STRING" id="477690.SAMN05216474_0601"/>
<accession>A0A1I6Y1Z3</accession>
<protein>
    <recommendedName>
        <fullName evidence="3">Lipocalin-like domain-containing protein</fullName>
    </recommendedName>
</protein>
<proteinExistence type="predicted"/>
<dbReference type="PROSITE" id="PS51257">
    <property type="entry name" value="PROKAR_LIPOPROTEIN"/>
    <property type="match status" value="1"/>
</dbReference>
<dbReference type="Proteomes" id="UP000236454">
    <property type="component" value="Unassembled WGS sequence"/>
</dbReference>
<gene>
    <name evidence="1" type="ORF">SAMN05216474_0601</name>
</gene>
<dbReference type="EMBL" id="FPAS01000001">
    <property type="protein sequence ID" value="SFT44397.1"/>
    <property type="molecule type" value="Genomic_DNA"/>
</dbReference>
<name>A0A1I6Y1Z3_9FLAO</name>
<evidence type="ECO:0008006" key="3">
    <source>
        <dbReference type="Google" id="ProtNLM"/>
    </source>
</evidence>
<evidence type="ECO:0000313" key="2">
    <source>
        <dbReference type="Proteomes" id="UP000236454"/>
    </source>
</evidence>
<reference evidence="1 2" key="1">
    <citation type="submission" date="2016-10" db="EMBL/GenBank/DDBJ databases">
        <authorList>
            <person name="de Groot N.N."/>
        </authorList>
    </citation>
    <scope>NUCLEOTIDE SEQUENCE [LARGE SCALE GENOMIC DNA]</scope>
    <source>
        <strain evidence="1 2">CGMCC 1.7005</strain>
    </source>
</reference>
<sequence length="151" mass="16486">MKRSFLFVLGASLVLGACSKSKTTQKEMDNLKDSAMLGDWTVSKMIDSGDDETSNFQGYIFSFNEDGTLVATNNVNTYNGTWSVTSSDSGSDDDSSDDSDIDFNIAFNVPESNDFDDLIDDWDVLSHSDNKIELQDISGGNGGTDLLTFTR</sequence>